<reference evidence="3" key="1">
    <citation type="submission" date="2023-08" db="EMBL/GenBank/DDBJ databases">
        <authorList>
            <person name="Alioto T."/>
            <person name="Alioto T."/>
            <person name="Gomez Garrido J."/>
        </authorList>
    </citation>
    <scope>NUCLEOTIDE SEQUENCE</scope>
</reference>
<dbReference type="AlphaFoldDB" id="A0AA36AIQ1"/>
<feature type="transmembrane region" description="Helical" evidence="2">
    <location>
        <begin position="71"/>
        <end position="92"/>
    </location>
</feature>
<dbReference type="Proteomes" id="UP001162480">
    <property type="component" value="Chromosome 1"/>
</dbReference>
<evidence type="ECO:0000256" key="2">
    <source>
        <dbReference type="SAM" id="Phobius"/>
    </source>
</evidence>
<keyword evidence="2" id="KW-0472">Membrane</keyword>
<evidence type="ECO:0000256" key="1">
    <source>
        <dbReference type="SAM" id="MobiDB-lite"/>
    </source>
</evidence>
<feature type="compositionally biased region" description="Polar residues" evidence="1">
    <location>
        <begin position="125"/>
        <end position="141"/>
    </location>
</feature>
<evidence type="ECO:0000313" key="3">
    <source>
        <dbReference type="EMBL" id="CAI9716141.1"/>
    </source>
</evidence>
<evidence type="ECO:0000313" key="4">
    <source>
        <dbReference type="Proteomes" id="UP001162480"/>
    </source>
</evidence>
<proteinExistence type="predicted"/>
<organism evidence="3 4">
    <name type="scientific">Octopus vulgaris</name>
    <name type="common">Common octopus</name>
    <dbReference type="NCBI Taxonomy" id="6645"/>
    <lineage>
        <taxon>Eukaryota</taxon>
        <taxon>Metazoa</taxon>
        <taxon>Spiralia</taxon>
        <taxon>Lophotrochozoa</taxon>
        <taxon>Mollusca</taxon>
        <taxon>Cephalopoda</taxon>
        <taxon>Coleoidea</taxon>
        <taxon>Octopodiformes</taxon>
        <taxon>Octopoda</taxon>
        <taxon>Incirrata</taxon>
        <taxon>Octopodidae</taxon>
        <taxon>Octopus</taxon>
    </lineage>
</organism>
<keyword evidence="2" id="KW-0812">Transmembrane</keyword>
<gene>
    <name evidence="3" type="ORF">OCTVUL_1B029029</name>
</gene>
<name>A0AA36AIQ1_OCTVU</name>
<protein>
    <submittedName>
        <fullName evidence="3">Uncharacterized protein</fullName>
    </submittedName>
</protein>
<keyword evidence="4" id="KW-1185">Reference proteome</keyword>
<accession>A0AA36AIQ1</accession>
<sequence>MSDWNQLNTYYRIIYDYLKPDQVISCAEGVLQSIVGTANSDQGDTTLASSDTANAPGRLCFVNSPVQVRVLLGLLAYFFITIVLIHLAWLLYGFDINELFVRSGIQQPQAQRPRHKASYSEKISRSAQASNIPINKSNFMD</sequence>
<feature type="region of interest" description="Disordered" evidence="1">
    <location>
        <begin position="111"/>
        <end position="141"/>
    </location>
</feature>
<keyword evidence="2" id="KW-1133">Transmembrane helix</keyword>
<dbReference type="EMBL" id="OX597814">
    <property type="protein sequence ID" value="CAI9716141.1"/>
    <property type="molecule type" value="Genomic_DNA"/>
</dbReference>